<protein>
    <submittedName>
        <fullName evidence="2">Stage II sporulation protein P</fullName>
    </submittedName>
</protein>
<keyword evidence="1" id="KW-0472">Membrane</keyword>
<comment type="caution">
    <text evidence="2">The sequence shown here is derived from an EMBL/GenBank/DDBJ whole genome shotgun (WGS) entry which is preliminary data.</text>
</comment>
<reference evidence="2 3" key="1">
    <citation type="submission" date="2021-06" db="EMBL/GenBank/DDBJ databases">
        <title>Description of novel taxa of the family Lachnospiraceae.</title>
        <authorList>
            <person name="Chaplin A.V."/>
            <person name="Sokolova S.R."/>
            <person name="Pikina A.P."/>
            <person name="Korzhanova M."/>
            <person name="Belova V."/>
            <person name="Korostin D."/>
            <person name="Efimov B.A."/>
        </authorList>
    </citation>
    <scope>NUCLEOTIDE SEQUENCE [LARGE SCALE GENOMIC DNA]</scope>
    <source>
        <strain evidence="2 3">ASD4241</strain>
    </source>
</reference>
<dbReference type="InterPro" id="IPR010897">
    <property type="entry name" value="Spore_II_P"/>
</dbReference>
<proteinExistence type="predicted"/>
<organism evidence="2 3">
    <name type="scientific">Diplocloster modestus</name>
    <dbReference type="NCBI Taxonomy" id="2850322"/>
    <lineage>
        <taxon>Bacteria</taxon>
        <taxon>Bacillati</taxon>
        <taxon>Bacillota</taxon>
        <taxon>Clostridia</taxon>
        <taxon>Lachnospirales</taxon>
        <taxon>Lachnospiraceae</taxon>
        <taxon>Diplocloster</taxon>
    </lineage>
</organism>
<keyword evidence="1" id="KW-0812">Transmembrane</keyword>
<evidence type="ECO:0000313" key="3">
    <source>
        <dbReference type="Proteomes" id="UP001314681"/>
    </source>
</evidence>
<sequence>MSHFQKISNLFLWVVILILGLYIIFHGTKALSNVQMQGSFSDLAGQVESYLNKKAITTHLPGLMYSAAYEEQPSDFSVYVAEKAFDLIPLFGYLEEHSGYTTEVESASTYEMILAGEANDENAVNEMTGELIPSDTETEAMQQENAAALANAMQAENAAVNPAPSEQVDVSQIQEAQEATNQISMEKLNDYDYLINNFYVVDKTTTITSSQLNASQLLQQNMGIAQDNSVPQILIYHTHSQESFVDSIPGDPSTTIVGVGEYLTTLLRDKYHFNVIHHTEVYDMIDGKLDRSKAYALAETSIAQILADNPSIEVVIDLHRDGVAEGTHLVTNINGKDTAQFMFFNGLSRTTKIGDISYLPNPYIQDNLAFSLQCQLKAAQYYPGVARKIYLKGYRYNMHFKPRSLLVECGAQTNTLQEEKNAMEPLADILHKVLTGS</sequence>
<name>A0ABS6KEW4_9FIRM</name>
<dbReference type="RefSeq" id="WP_158355532.1">
    <property type="nucleotide sequence ID" value="NZ_JAHQCX010000028.1"/>
</dbReference>
<dbReference type="EMBL" id="JAHQCX010000028">
    <property type="protein sequence ID" value="MBU9729067.1"/>
    <property type="molecule type" value="Genomic_DNA"/>
</dbReference>
<keyword evidence="3" id="KW-1185">Reference proteome</keyword>
<evidence type="ECO:0000313" key="2">
    <source>
        <dbReference type="EMBL" id="MBU9729067.1"/>
    </source>
</evidence>
<feature type="transmembrane region" description="Helical" evidence="1">
    <location>
        <begin position="7"/>
        <end position="25"/>
    </location>
</feature>
<gene>
    <name evidence="2" type="ORF">KTH90_24045</name>
</gene>
<evidence type="ECO:0000256" key="1">
    <source>
        <dbReference type="SAM" id="Phobius"/>
    </source>
</evidence>
<keyword evidence="1" id="KW-1133">Transmembrane helix</keyword>
<dbReference type="Pfam" id="PF07454">
    <property type="entry name" value="SpoIIP"/>
    <property type="match status" value="1"/>
</dbReference>
<dbReference type="Proteomes" id="UP001314681">
    <property type="component" value="Unassembled WGS sequence"/>
</dbReference>
<accession>A0ABS6KEW4</accession>